<dbReference type="UniPathway" id="UPA00242"/>
<dbReference type="AlphaFoldDB" id="A0A834ZGQ1"/>
<dbReference type="InterPro" id="IPR019807">
    <property type="entry name" value="Hexokinase_BS"/>
</dbReference>
<dbReference type="Proteomes" id="UP000655225">
    <property type="component" value="Unassembled WGS sequence"/>
</dbReference>
<dbReference type="InterPro" id="IPR022673">
    <property type="entry name" value="Hexokinase_C"/>
</dbReference>
<dbReference type="EMBL" id="JABCRI010000005">
    <property type="protein sequence ID" value="KAF8406556.1"/>
    <property type="molecule type" value="Genomic_DNA"/>
</dbReference>
<protein>
    <recommendedName>
        <fullName evidence="9">Phosphotransferase</fullName>
        <ecNumber evidence="9">2.7.1.-</ecNumber>
    </recommendedName>
</protein>
<evidence type="ECO:0000313" key="12">
    <source>
        <dbReference type="EMBL" id="KAF8406556.1"/>
    </source>
</evidence>
<evidence type="ECO:0000313" key="13">
    <source>
        <dbReference type="Proteomes" id="UP000655225"/>
    </source>
</evidence>
<evidence type="ECO:0000256" key="1">
    <source>
        <dbReference type="ARBA" id="ARBA00004888"/>
    </source>
</evidence>
<dbReference type="PROSITE" id="PS00378">
    <property type="entry name" value="HEXOKINASE_1"/>
    <property type="match status" value="1"/>
</dbReference>
<gene>
    <name evidence="12" type="ORF">HHK36_008644</name>
</gene>
<dbReference type="GO" id="GO:0008865">
    <property type="term" value="F:fructokinase activity"/>
    <property type="evidence" value="ECO:0007669"/>
    <property type="project" value="TreeGrafter"/>
</dbReference>
<evidence type="ECO:0000256" key="7">
    <source>
        <dbReference type="ARBA" id="ARBA00022840"/>
    </source>
</evidence>
<dbReference type="EC" id="2.7.1.-" evidence="9"/>
<evidence type="ECO:0000256" key="9">
    <source>
        <dbReference type="RuleBase" id="RU362007"/>
    </source>
</evidence>
<dbReference type="GO" id="GO:0006006">
    <property type="term" value="P:glucose metabolic process"/>
    <property type="evidence" value="ECO:0007669"/>
    <property type="project" value="TreeGrafter"/>
</dbReference>
<evidence type="ECO:0000256" key="2">
    <source>
        <dbReference type="ARBA" id="ARBA00005028"/>
    </source>
</evidence>
<dbReference type="CDD" id="cd24020">
    <property type="entry name" value="ASKHA_NBD_HK_plant"/>
    <property type="match status" value="1"/>
</dbReference>
<feature type="domain" description="Hexokinase N-terminal" evidence="10">
    <location>
        <begin position="41"/>
        <end position="239"/>
    </location>
</feature>
<dbReference type="GO" id="GO:0005829">
    <property type="term" value="C:cytosol"/>
    <property type="evidence" value="ECO:0007669"/>
    <property type="project" value="TreeGrafter"/>
</dbReference>
<reference evidence="12 13" key="1">
    <citation type="submission" date="2020-04" db="EMBL/GenBank/DDBJ databases">
        <title>Plant Genome Project.</title>
        <authorList>
            <person name="Zhang R.-G."/>
        </authorList>
    </citation>
    <scope>NUCLEOTIDE SEQUENCE [LARGE SCALE GENOMIC DNA]</scope>
    <source>
        <strain evidence="12">YNK0</strain>
        <tissue evidence="12">Leaf</tissue>
    </source>
</reference>
<dbReference type="InterPro" id="IPR043129">
    <property type="entry name" value="ATPase_NBD"/>
</dbReference>
<dbReference type="Pfam" id="PF00349">
    <property type="entry name" value="Hexokinase_1"/>
    <property type="match status" value="1"/>
</dbReference>
<dbReference type="PANTHER" id="PTHR19443:SF63">
    <property type="entry name" value="HEXOKINASE-LIKE 1 PROTEIN-RELATED"/>
    <property type="match status" value="1"/>
</dbReference>
<dbReference type="PANTHER" id="PTHR19443">
    <property type="entry name" value="HEXOKINASE"/>
    <property type="match status" value="1"/>
</dbReference>
<keyword evidence="7 9" id="KW-0067">ATP-binding</keyword>
<dbReference type="GO" id="GO:0006096">
    <property type="term" value="P:glycolytic process"/>
    <property type="evidence" value="ECO:0007669"/>
    <property type="project" value="UniProtKB-UniPathway"/>
</dbReference>
<keyword evidence="8 9" id="KW-0324">Glycolysis</keyword>
<dbReference type="Gene3D" id="3.40.367.20">
    <property type="match status" value="1"/>
</dbReference>
<dbReference type="GO" id="GO:0005536">
    <property type="term" value="F:D-glucose binding"/>
    <property type="evidence" value="ECO:0007669"/>
    <property type="project" value="InterPro"/>
</dbReference>
<comment type="pathway">
    <text evidence="2">Carbohydrate metabolism; hexose metabolism.</text>
</comment>
<evidence type="ECO:0000256" key="3">
    <source>
        <dbReference type="ARBA" id="ARBA00009225"/>
    </source>
</evidence>
<dbReference type="GO" id="GO:0005739">
    <property type="term" value="C:mitochondrion"/>
    <property type="evidence" value="ECO:0007669"/>
    <property type="project" value="UniProtKB-ARBA"/>
</dbReference>
<comment type="pathway">
    <text evidence="1">Carbohydrate degradation; glycolysis; D-glyceraldehyde 3-phosphate and glycerone phosphate from D-glucose: step 1/4.</text>
</comment>
<keyword evidence="5 9" id="KW-0547">Nucleotide-binding</keyword>
<dbReference type="PROSITE" id="PS51748">
    <property type="entry name" value="HEXOKINASE_2"/>
    <property type="match status" value="1"/>
</dbReference>
<accession>A0A834ZGQ1</accession>
<evidence type="ECO:0000256" key="6">
    <source>
        <dbReference type="ARBA" id="ARBA00022777"/>
    </source>
</evidence>
<organism evidence="12 13">
    <name type="scientific">Tetracentron sinense</name>
    <name type="common">Spur-leaf</name>
    <dbReference type="NCBI Taxonomy" id="13715"/>
    <lineage>
        <taxon>Eukaryota</taxon>
        <taxon>Viridiplantae</taxon>
        <taxon>Streptophyta</taxon>
        <taxon>Embryophyta</taxon>
        <taxon>Tracheophyta</taxon>
        <taxon>Spermatophyta</taxon>
        <taxon>Magnoliopsida</taxon>
        <taxon>Trochodendrales</taxon>
        <taxon>Trochodendraceae</taxon>
        <taxon>Tetracentron</taxon>
    </lineage>
</organism>
<evidence type="ECO:0000256" key="5">
    <source>
        <dbReference type="ARBA" id="ARBA00022741"/>
    </source>
</evidence>
<dbReference type="OMA" id="YPNFEGY"/>
<dbReference type="InterPro" id="IPR001312">
    <property type="entry name" value="Hexokinase"/>
</dbReference>
<proteinExistence type="inferred from homology"/>
<dbReference type="FunFam" id="3.30.420.40:FF:000034">
    <property type="entry name" value="Phosphotransferase"/>
    <property type="match status" value="1"/>
</dbReference>
<dbReference type="UniPathway" id="UPA00109">
    <property type="reaction ID" value="UER00180"/>
</dbReference>
<dbReference type="SUPFAM" id="SSF53067">
    <property type="entry name" value="Actin-like ATPase domain"/>
    <property type="match status" value="2"/>
</dbReference>
<evidence type="ECO:0000259" key="10">
    <source>
        <dbReference type="Pfam" id="PF00349"/>
    </source>
</evidence>
<keyword evidence="13" id="KW-1185">Reference proteome</keyword>
<dbReference type="Pfam" id="PF03727">
    <property type="entry name" value="Hexokinase_2"/>
    <property type="match status" value="1"/>
</dbReference>
<dbReference type="InterPro" id="IPR022672">
    <property type="entry name" value="Hexokinase_N"/>
</dbReference>
<feature type="domain" description="Hexokinase C-terminal" evidence="11">
    <location>
        <begin position="246"/>
        <end position="484"/>
    </location>
</feature>
<comment type="caution">
    <text evidence="12">The sequence shown here is derived from an EMBL/GenBank/DDBJ whole genome shotgun (WGS) entry which is preliminary data.</text>
</comment>
<dbReference type="GO" id="GO:0001678">
    <property type="term" value="P:intracellular glucose homeostasis"/>
    <property type="evidence" value="ECO:0007669"/>
    <property type="project" value="InterPro"/>
</dbReference>
<dbReference type="PRINTS" id="PR00475">
    <property type="entry name" value="HEXOKINASE"/>
</dbReference>
<keyword evidence="4 9" id="KW-0808">Transferase</keyword>
<dbReference type="Gene3D" id="3.30.420.40">
    <property type="match status" value="1"/>
</dbReference>
<name>A0A834ZGQ1_TETSI</name>
<evidence type="ECO:0000259" key="11">
    <source>
        <dbReference type="Pfam" id="PF03727"/>
    </source>
</evidence>
<evidence type="ECO:0000256" key="8">
    <source>
        <dbReference type="ARBA" id="ARBA00023152"/>
    </source>
</evidence>
<dbReference type="OrthoDB" id="419537at2759"/>
<comment type="similarity">
    <text evidence="3 9">Belongs to the hexokinase family.</text>
</comment>
<evidence type="ECO:0000256" key="4">
    <source>
        <dbReference type="ARBA" id="ARBA00022679"/>
    </source>
</evidence>
<dbReference type="GO" id="GO:0004340">
    <property type="term" value="F:glucokinase activity"/>
    <property type="evidence" value="ECO:0007669"/>
    <property type="project" value="TreeGrafter"/>
</dbReference>
<dbReference type="FunFam" id="3.40.367.20:FF:000003">
    <property type="entry name" value="Phosphotransferase"/>
    <property type="match status" value="1"/>
</dbReference>
<sequence>MAVAATSSTIGSFYHSRSQRGITRPRMAVRSSALSAVPILTSLQKNCATPLPVLRHVADAMAADMRAGLAVDGGSDLKMILSYVNSLPTGNEKGLFYALDLGGTNFRVLRVQLGGKDQRVVDTEFEQVSIPQKLMFGTSEELFDFISSGLASFAKKESGKFQLAHGRKREIGFTFSFPVKQTSIDSGILIKWTKGFAVSGTAGKDVVACLNEAMERQGLDMQVSALVNDTVGTLAGARYWDDDVMVAVILGTGTNACYVERMDAIPKLRSHMSASGRTIINTEWGAFSNGLPLTEFDRDMDVASINPGEQIFEKTISGMYLGEIVRRVLLKMAEAGALFGESVPEKFSTPFILRTPHLCAMQLDNSDDLEAVGSILSDVVGVRSDLCARKIVLEVCDTIVKRGGRLAGAGIVGILQKMEQDSKGIIFGKRTVVAMDGGLYENYPQYRRYLQDAVTELLGSEISKSVIIEHSKDGSGIGAALLAAANSNYAHEF</sequence>
<keyword evidence="6 9" id="KW-0418">Kinase</keyword>
<dbReference type="GO" id="GO:0005524">
    <property type="term" value="F:ATP binding"/>
    <property type="evidence" value="ECO:0007669"/>
    <property type="project" value="UniProtKB-UniRule"/>
</dbReference>